<dbReference type="Proteomes" id="UP001302486">
    <property type="component" value="Chromosome"/>
</dbReference>
<keyword evidence="5" id="KW-1185">Reference proteome</keyword>
<sequence length="320" mass="35791">MKRLLLILLITFFYNGITAQQVTKAEYFFNTDPGLGLGNSLNANTNAGTLNQSYSISTTGLGNGFHNLFIRVFNGESNWSHYDSKLIYVNHIQNVNQNITEAEYYFDTDPGFGNATTLNVTNQPAFTVTVGIPQNLAVGIHQLFIRVKTNEGNWSHYDKKLFYVGPQNQATLTEFEYFIDNDDEVFPVTITNPNNQIISNIDTNGLAQGTHLFYIRAKTSDGKWSMYDSREFTVDGSLSISETAFRSISLYPNPVKDHLTISSDLSFIIKHITVYNASGKTVFRSTKNNRQINLSGLAGGIYILNLNTDLGSASYKLIKH</sequence>
<dbReference type="Pfam" id="PF18962">
    <property type="entry name" value="Por_Secre_tail"/>
    <property type="match status" value="1"/>
</dbReference>
<evidence type="ECO:0000256" key="1">
    <source>
        <dbReference type="ARBA" id="ARBA00022729"/>
    </source>
</evidence>
<feature type="chain" id="PRO_5041656799" evidence="2">
    <location>
        <begin position="20"/>
        <end position="320"/>
    </location>
</feature>
<gene>
    <name evidence="4" type="ORF">RNZ46_00205</name>
</gene>
<evidence type="ECO:0000313" key="4">
    <source>
        <dbReference type="EMBL" id="WOD43703.1"/>
    </source>
</evidence>
<dbReference type="EMBL" id="CP136521">
    <property type="protein sequence ID" value="WOD43703.1"/>
    <property type="molecule type" value="Genomic_DNA"/>
</dbReference>
<evidence type="ECO:0000256" key="2">
    <source>
        <dbReference type="SAM" id="SignalP"/>
    </source>
</evidence>
<dbReference type="InterPro" id="IPR026444">
    <property type="entry name" value="Secre_tail"/>
</dbReference>
<proteinExistence type="predicted"/>
<dbReference type="AlphaFoldDB" id="A0AA97EPD9"/>
<feature type="domain" description="Secretion system C-terminal sorting" evidence="3">
    <location>
        <begin position="250"/>
        <end position="318"/>
    </location>
</feature>
<protein>
    <submittedName>
        <fullName evidence="4">T9SS type A sorting domain-containing protein</fullName>
    </submittedName>
</protein>
<name>A0AA97EPD9_9FLAO</name>
<evidence type="ECO:0000313" key="5">
    <source>
        <dbReference type="Proteomes" id="UP001302486"/>
    </source>
</evidence>
<keyword evidence="1 2" id="KW-0732">Signal</keyword>
<organism evidence="4 5">
    <name type="scientific">Hwangdonia lutea</name>
    <dbReference type="NCBI Taxonomy" id="3075823"/>
    <lineage>
        <taxon>Bacteria</taxon>
        <taxon>Pseudomonadati</taxon>
        <taxon>Bacteroidota</taxon>
        <taxon>Flavobacteriia</taxon>
        <taxon>Flavobacteriales</taxon>
        <taxon>Flavobacteriaceae</taxon>
        <taxon>Hwangdonia</taxon>
    </lineage>
</organism>
<evidence type="ECO:0000259" key="3">
    <source>
        <dbReference type="Pfam" id="PF18962"/>
    </source>
</evidence>
<dbReference type="RefSeq" id="WP_316983385.1">
    <property type="nucleotide sequence ID" value="NZ_CP136521.1"/>
</dbReference>
<accession>A0AA97EPD9</accession>
<feature type="signal peptide" evidence="2">
    <location>
        <begin position="1"/>
        <end position="19"/>
    </location>
</feature>
<reference evidence="5" key="1">
    <citation type="submission" date="2024-06" db="EMBL/GenBank/DDBJ databases">
        <title>Hwangdonia haimaensis gen. nov., sp. nov., a member of the family Flavobacteriaceae isolated from the haima cold seep.</title>
        <authorList>
            <person name="Li J."/>
        </authorList>
    </citation>
    <scope>NUCLEOTIDE SEQUENCE [LARGE SCALE GENOMIC DNA]</scope>
    <source>
        <strain evidence="5">SCSIO 19198</strain>
    </source>
</reference>
<dbReference type="NCBIfam" id="TIGR04183">
    <property type="entry name" value="Por_Secre_tail"/>
    <property type="match status" value="1"/>
</dbReference>
<dbReference type="KEGG" id="hws:RNZ46_00205"/>